<dbReference type="EMBL" id="GGEC01086995">
    <property type="protein sequence ID" value="MBX67479.1"/>
    <property type="molecule type" value="Transcribed_RNA"/>
</dbReference>
<protein>
    <submittedName>
        <fullName evidence="2">Uncharacterized protein</fullName>
    </submittedName>
</protein>
<name>A0A2P2QKF1_RHIMU</name>
<accession>A0A2P2QKF1</accession>
<sequence length="20" mass="2308">MLSSTKPNFNYLADRPQDPL</sequence>
<evidence type="ECO:0000256" key="1">
    <source>
        <dbReference type="SAM" id="MobiDB-lite"/>
    </source>
</evidence>
<feature type="region of interest" description="Disordered" evidence="1">
    <location>
        <begin position="1"/>
        <end position="20"/>
    </location>
</feature>
<organism evidence="2">
    <name type="scientific">Rhizophora mucronata</name>
    <name type="common">Asiatic mangrove</name>
    <dbReference type="NCBI Taxonomy" id="61149"/>
    <lineage>
        <taxon>Eukaryota</taxon>
        <taxon>Viridiplantae</taxon>
        <taxon>Streptophyta</taxon>
        <taxon>Embryophyta</taxon>
        <taxon>Tracheophyta</taxon>
        <taxon>Spermatophyta</taxon>
        <taxon>Magnoliopsida</taxon>
        <taxon>eudicotyledons</taxon>
        <taxon>Gunneridae</taxon>
        <taxon>Pentapetalae</taxon>
        <taxon>rosids</taxon>
        <taxon>fabids</taxon>
        <taxon>Malpighiales</taxon>
        <taxon>Rhizophoraceae</taxon>
        <taxon>Rhizophora</taxon>
    </lineage>
</organism>
<reference evidence="2" key="1">
    <citation type="submission" date="2018-02" db="EMBL/GenBank/DDBJ databases">
        <title>Rhizophora mucronata_Transcriptome.</title>
        <authorList>
            <person name="Meera S.P."/>
            <person name="Sreeshan A."/>
            <person name="Augustine A."/>
        </authorList>
    </citation>
    <scope>NUCLEOTIDE SEQUENCE</scope>
    <source>
        <tissue evidence="2">Leaf</tissue>
    </source>
</reference>
<dbReference type="AlphaFoldDB" id="A0A2P2QKF1"/>
<evidence type="ECO:0000313" key="2">
    <source>
        <dbReference type="EMBL" id="MBX67479.1"/>
    </source>
</evidence>
<proteinExistence type="predicted"/>